<dbReference type="STRING" id="1423795.FD12_GL000688"/>
<evidence type="ECO:0000313" key="6">
    <source>
        <dbReference type="EMBL" id="GEP72257.1"/>
    </source>
</evidence>
<comment type="caution">
    <text evidence="6">The sequence shown here is derived from an EMBL/GenBank/DDBJ whole genome shotgun (WGS) entry which is preliminary data.</text>
</comment>
<organism evidence="6 7">
    <name type="scientific">Lentilactobacillus rapi</name>
    <dbReference type="NCBI Taxonomy" id="481723"/>
    <lineage>
        <taxon>Bacteria</taxon>
        <taxon>Bacillati</taxon>
        <taxon>Bacillota</taxon>
        <taxon>Bacilli</taxon>
        <taxon>Lactobacillales</taxon>
        <taxon>Lactobacillaceae</taxon>
        <taxon>Lentilactobacillus</taxon>
    </lineage>
</organism>
<feature type="transmembrane region" description="Helical" evidence="5">
    <location>
        <begin position="75"/>
        <end position="99"/>
    </location>
</feature>
<gene>
    <name evidence="6" type="ORF">LRA02_11250</name>
</gene>
<feature type="transmembrane region" description="Helical" evidence="5">
    <location>
        <begin position="42"/>
        <end position="69"/>
    </location>
</feature>
<protein>
    <submittedName>
        <fullName evidence="6">Membrane protein</fullName>
    </submittedName>
</protein>
<dbReference type="RefSeq" id="WP_054747690.1">
    <property type="nucleotide sequence ID" value="NZ_BKAM01000012.1"/>
</dbReference>
<evidence type="ECO:0000256" key="5">
    <source>
        <dbReference type="SAM" id="Phobius"/>
    </source>
</evidence>
<dbReference type="Pfam" id="PF09685">
    <property type="entry name" value="MamF_MmsF"/>
    <property type="match status" value="1"/>
</dbReference>
<evidence type="ECO:0000313" key="7">
    <source>
        <dbReference type="Proteomes" id="UP000321569"/>
    </source>
</evidence>
<dbReference type="AlphaFoldDB" id="A0A512PM37"/>
<comment type="subcellular location">
    <subcellularLocation>
        <location evidence="1">Membrane</location>
        <topology evidence="1">Multi-pass membrane protein</topology>
    </subcellularLocation>
</comment>
<proteinExistence type="predicted"/>
<reference evidence="6 7" key="1">
    <citation type="submission" date="2019-07" db="EMBL/GenBank/DDBJ databases">
        <title>Whole genome shotgun sequence of Lactobacillus rapi NBRC 109618.</title>
        <authorList>
            <person name="Hosoyama A."/>
            <person name="Uohara A."/>
            <person name="Ohji S."/>
            <person name="Ichikawa N."/>
        </authorList>
    </citation>
    <scope>NUCLEOTIDE SEQUENCE [LARGE SCALE GENOMIC DNA]</scope>
    <source>
        <strain evidence="6 7">NBRC 109618</strain>
    </source>
</reference>
<keyword evidence="3 5" id="KW-1133">Transmembrane helix</keyword>
<dbReference type="Proteomes" id="UP000321569">
    <property type="component" value="Unassembled WGS sequence"/>
</dbReference>
<keyword evidence="2 5" id="KW-0812">Transmembrane</keyword>
<evidence type="ECO:0000256" key="2">
    <source>
        <dbReference type="ARBA" id="ARBA00022692"/>
    </source>
</evidence>
<sequence length="107" mass="12023">MSENKVVNALSYLSIVFAPFIFPFIVWLISKDNQDMHETAKHAFLLHLIPVVLSTLTFMLVGIMAITVGDQTRSIAILFIVLVGLVIIVDIAMFIYNLYLGIKILIK</sequence>
<evidence type="ECO:0000256" key="3">
    <source>
        <dbReference type="ARBA" id="ARBA00022989"/>
    </source>
</evidence>
<dbReference type="EMBL" id="BKAM01000012">
    <property type="protein sequence ID" value="GEP72257.1"/>
    <property type="molecule type" value="Genomic_DNA"/>
</dbReference>
<accession>A0A512PM37</accession>
<dbReference type="OrthoDB" id="2328241at2"/>
<evidence type="ECO:0000256" key="4">
    <source>
        <dbReference type="ARBA" id="ARBA00023136"/>
    </source>
</evidence>
<keyword evidence="4 5" id="KW-0472">Membrane</keyword>
<dbReference type="InterPro" id="IPR019109">
    <property type="entry name" value="MamF_MmsF"/>
</dbReference>
<evidence type="ECO:0000256" key="1">
    <source>
        <dbReference type="ARBA" id="ARBA00004141"/>
    </source>
</evidence>
<name>A0A512PM37_9LACO</name>
<feature type="transmembrane region" description="Helical" evidence="5">
    <location>
        <begin position="12"/>
        <end position="30"/>
    </location>
</feature>